<gene>
    <name evidence="5" type="primary">LOC106163840</name>
</gene>
<sequence>MSDFVWSIKNGDLEKVKECVEISKCDVNSEVDGRYPIHFASDYGQLSVIEYLISKGAKVDVNDKHGISPLLAAIWEGHTECVKLLIEKGAKKDGKAPDGQSYAACAEKDDIKALLR</sequence>
<reference evidence="5" key="1">
    <citation type="submission" date="2025-08" db="UniProtKB">
        <authorList>
            <consortium name="RefSeq"/>
        </authorList>
    </citation>
    <scope>IDENTIFICATION</scope>
    <source>
        <tissue evidence="5">Gonads</tissue>
    </source>
</reference>
<dbReference type="GeneID" id="106163840"/>
<organism evidence="4 5">
    <name type="scientific">Lingula anatina</name>
    <name type="common">Brachiopod</name>
    <name type="synonym">Lingula unguis</name>
    <dbReference type="NCBI Taxonomy" id="7574"/>
    <lineage>
        <taxon>Eukaryota</taxon>
        <taxon>Metazoa</taxon>
        <taxon>Spiralia</taxon>
        <taxon>Lophotrochozoa</taxon>
        <taxon>Brachiopoda</taxon>
        <taxon>Linguliformea</taxon>
        <taxon>Lingulata</taxon>
        <taxon>Lingulida</taxon>
        <taxon>Linguloidea</taxon>
        <taxon>Lingulidae</taxon>
        <taxon>Lingula</taxon>
    </lineage>
</organism>
<dbReference type="InParanoid" id="A0A1S3IGJ2"/>
<evidence type="ECO:0000313" key="4">
    <source>
        <dbReference type="Proteomes" id="UP000085678"/>
    </source>
</evidence>
<dbReference type="AlphaFoldDB" id="A0A1S3IGJ2"/>
<dbReference type="OMA" id="TALIDCT"/>
<dbReference type="SUPFAM" id="SSF48403">
    <property type="entry name" value="Ankyrin repeat"/>
    <property type="match status" value="1"/>
</dbReference>
<proteinExistence type="predicted"/>
<dbReference type="InterPro" id="IPR002110">
    <property type="entry name" value="Ankyrin_rpt"/>
</dbReference>
<dbReference type="Proteomes" id="UP000085678">
    <property type="component" value="Unplaced"/>
</dbReference>
<evidence type="ECO:0000256" key="3">
    <source>
        <dbReference type="PROSITE-ProRule" id="PRU00023"/>
    </source>
</evidence>
<dbReference type="RefSeq" id="XP_013396986.1">
    <property type="nucleotide sequence ID" value="XM_013541532.1"/>
</dbReference>
<keyword evidence="1" id="KW-0677">Repeat</keyword>
<protein>
    <submittedName>
        <fullName evidence="5">Myotrophin homolog</fullName>
    </submittedName>
</protein>
<keyword evidence="2 3" id="KW-0040">ANK repeat</keyword>
<dbReference type="PROSITE" id="PS50297">
    <property type="entry name" value="ANK_REP_REGION"/>
    <property type="match status" value="2"/>
</dbReference>
<dbReference type="Pfam" id="PF12796">
    <property type="entry name" value="Ank_2"/>
    <property type="match status" value="1"/>
</dbReference>
<evidence type="ECO:0000256" key="1">
    <source>
        <dbReference type="ARBA" id="ARBA00022737"/>
    </source>
</evidence>
<dbReference type="PROSITE" id="PS50088">
    <property type="entry name" value="ANK_REPEAT"/>
    <property type="match status" value="2"/>
</dbReference>
<evidence type="ECO:0000256" key="2">
    <source>
        <dbReference type="ARBA" id="ARBA00023043"/>
    </source>
</evidence>
<dbReference type="Gene3D" id="1.25.40.20">
    <property type="entry name" value="Ankyrin repeat-containing domain"/>
    <property type="match status" value="1"/>
</dbReference>
<dbReference type="InterPro" id="IPR036770">
    <property type="entry name" value="Ankyrin_rpt-contain_sf"/>
</dbReference>
<dbReference type="PANTHER" id="PTHR24188:SF29">
    <property type="entry name" value="GH09064P"/>
    <property type="match status" value="1"/>
</dbReference>
<accession>A0A1S3IGJ2</accession>
<evidence type="ECO:0000313" key="5">
    <source>
        <dbReference type="RefSeq" id="XP_013396986.1"/>
    </source>
</evidence>
<keyword evidence="4" id="KW-1185">Reference proteome</keyword>
<name>A0A1S3IGJ2_LINAN</name>
<dbReference type="PANTHER" id="PTHR24188">
    <property type="entry name" value="ANKYRIN REPEAT PROTEIN"/>
    <property type="match status" value="1"/>
</dbReference>
<dbReference type="OrthoDB" id="5946465at2759"/>
<dbReference type="STRING" id="7574.A0A1S3IGJ2"/>
<dbReference type="KEGG" id="lak:106163840"/>
<feature type="repeat" description="ANK" evidence="3">
    <location>
        <begin position="32"/>
        <end position="64"/>
    </location>
</feature>
<dbReference type="FunCoup" id="A0A1S3IGJ2">
    <property type="interactions" value="191"/>
</dbReference>
<feature type="repeat" description="ANK" evidence="3">
    <location>
        <begin position="65"/>
        <end position="97"/>
    </location>
</feature>
<dbReference type="SMART" id="SM00248">
    <property type="entry name" value="ANK"/>
    <property type="match status" value="2"/>
</dbReference>